<dbReference type="OrthoDB" id="9793351at2"/>
<dbReference type="Proteomes" id="UP000297475">
    <property type="component" value="Unassembled WGS sequence"/>
</dbReference>
<sequence length="253" mass="27932">MSTPVFQQLDHQPSAIGDISLRRRRYPVTGERDIYEVKLGDEFLMSSLFVEAEVALAELGLKAVAGDQLQVVVGGLGLGYTARAALDCERVVSLRVVEYLQPVIDWHRQGLVPLGPELTGDPRCTLVCGDFFALATEPDQAFDADFPDRRYDAILLDIDHTPEALLDPANARFYGRDGLRAMAHQLKPEGVFGLWSDAAADERFLQALRAVFREVQDHEIRFANPFTGGEASNRIYIAQGTLKNEGDINATAV</sequence>
<evidence type="ECO:0000313" key="3">
    <source>
        <dbReference type="Proteomes" id="UP000297475"/>
    </source>
</evidence>
<dbReference type="AlphaFoldDB" id="A0A4Z0WAC7"/>
<keyword evidence="1" id="KW-0620">Polyamine biosynthesis</keyword>
<protein>
    <submittedName>
        <fullName evidence="2">Spermidine synthase</fullName>
    </submittedName>
</protein>
<dbReference type="SUPFAM" id="SSF53335">
    <property type="entry name" value="S-adenosyl-L-methionine-dependent methyltransferases"/>
    <property type="match status" value="1"/>
</dbReference>
<dbReference type="RefSeq" id="WP_135484404.1">
    <property type="nucleotide sequence ID" value="NZ_SRMF01000009.1"/>
</dbReference>
<dbReference type="Gene3D" id="3.40.50.150">
    <property type="entry name" value="Vaccinia Virus protein VP39"/>
    <property type="match status" value="1"/>
</dbReference>
<accession>A0A4Z0WAC7</accession>
<evidence type="ECO:0000256" key="1">
    <source>
        <dbReference type="ARBA" id="ARBA00023115"/>
    </source>
</evidence>
<gene>
    <name evidence="2" type="ORF">E4656_16455</name>
</gene>
<comment type="caution">
    <text evidence="2">The sequence shown here is derived from an EMBL/GenBank/DDBJ whole genome shotgun (WGS) entry which is preliminary data.</text>
</comment>
<dbReference type="EMBL" id="SRMF01000009">
    <property type="protein sequence ID" value="TGG91311.1"/>
    <property type="molecule type" value="Genomic_DNA"/>
</dbReference>
<dbReference type="GO" id="GO:0006596">
    <property type="term" value="P:polyamine biosynthetic process"/>
    <property type="evidence" value="ECO:0007669"/>
    <property type="project" value="UniProtKB-KW"/>
</dbReference>
<name>A0A4Z0WAC7_9GAMM</name>
<dbReference type="PANTHER" id="PTHR43317:SF3">
    <property type="entry name" value="BLR2883 PROTEIN"/>
    <property type="match status" value="1"/>
</dbReference>
<reference evidence="2 3" key="1">
    <citation type="submission" date="2019-04" db="EMBL/GenBank/DDBJ databases">
        <title>Natronospirillum operosus gen. nov., sp. nov., a haloalkaliphilic satellite isolated from decaying biomass of laboratory culture of cyanobacterium Geitlerinema sp. and proposal of Natronospirillaceae fam. nov. and Saccharospirillaceae fam. nov.</title>
        <authorList>
            <person name="Kevbrin V."/>
            <person name="Boltyanskaya Y."/>
            <person name="Koziaeva V."/>
            <person name="Grouzdev D.S."/>
            <person name="Park M."/>
            <person name="Cho J."/>
        </authorList>
    </citation>
    <scope>NUCLEOTIDE SEQUENCE [LARGE SCALE GENOMIC DNA]</scope>
    <source>
        <strain evidence="2 3">G-116</strain>
    </source>
</reference>
<dbReference type="PANTHER" id="PTHR43317">
    <property type="entry name" value="THERMOSPERMINE SYNTHASE ACAULIS5"/>
    <property type="match status" value="1"/>
</dbReference>
<evidence type="ECO:0000313" key="2">
    <source>
        <dbReference type="EMBL" id="TGG91311.1"/>
    </source>
</evidence>
<proteinExistence type="predicted"/>
<keyword evidence="3" id="KW-1185">Reference proteome</keyword>
<dbReference type="InterPro" id="IPR029063">
    <property type="entry name" value="SAM-dependent_MTases_sf"/>
</dbReference>
<organism evidence="2 3">
    <name type="scientific">Natronospirillum operosum</name>
    <dbReference type="NCBI Taxonomy" id="2759953"/>
    <lineage>
        <taxon>Bacteria</taxon>
        <taxon>Pseudomonadati</taxon>
        <taxon>Pseudomonadota</taxon>
        <taxon>Gammaproteobacteria</taxon>
        <taxon>Oceanospirillales</taxon>
        <taxon>Natronospirillaceae</taxon>
        <taxon>Natronospirillum</taxon>
    </lineage>
</organism>